<dbReference type="InterPro" id="IPR013083">
    <property type="entry name" value="Znf_RING/FYVE/PHD"/>
</dbReference>
<evidence type="ECO:0000313" key="16">
    <source>
        <dbReference type="EnsemblPlants" id="AES88900"/>
    </source>
</evidence>
<dbReference type="EMBL" id="CM001220">
    <property type="protein sequence ID" value="AES88900.2"/>
    <property type="molecule type" value="Genomic_DNA"/>
</dbReference>
<keyword evidence="8" id="KW-0833">Ubl conjugation pathway</keyword>
<evidence type="ECO:0000256" key="12">
    <source>
        <dbReference type="PROSITE-ProRule" id="PRU00175"/>
    </source>
</evidence>
<dbReference type="PANTHER" id="PTHR45977:SF21">
    <property type="entry name" value="ZINC FINGER, C3HC4 TYPE (RING FINGER) PROTEIN"/>
    <property type="match status" value="1"/>
</dbReference>
<comment type="catalytic activity">
    <reaction evidence="1">
        <text>S-ubiquitinyl-[E2 ubiquitin-conjugating enzyme]-L-cysteine + [acceptor protein]-L-lysine = [E2 ubiquitin-conjugating enzyme]-L-cysteine + N(6)-ubiquitinyl-[acceptor protein]-L-lysine.</text>
        <dbReference type="EC" id="2.3.2.27"/>
    </reaction>
</comment>
<evidence type="ECO:0000256" key="13">
    <source>
        <dbReference type="SAM" id="Phobius"/>
    </source>
</evidence>
<dbReference type="HOGENOM" id="CLU_071713_0_0_1"/>
<keyword evidence="17" id="KW-1185">Reference proteome</keyword>
<keyword evidence="5 13" id="KW-0812">Transmembrane</keyword>
<dbReference type="InterPro" id="IPR001841">
    <property type="entry name" value="Znf_RING"/>
</dbReference>
<comment type="subcellular location">
    <subcellularLocation>
        <location evidence="2">Membrane</location>
        <topology evidence="2">Multi-pass membrane protein</topology>
    </subcellularLocation>
</comment>
<evidence type="ECO:0000313" key="17">
    <source>
        <dbReference type="Proteomes" id="UP000002051"/>
    </source>
</evidence>
<evidence type="ECO:0000256" key="7">
    <source>
        <dbReference type="ARBA" id="ARBA00022771"/>
    </source>
</evidence>
<evidence type="ECO:0000256" key="3">
    <source>
        <dbReference type="ARBA" id="ARBA00012483"/>
    </source>
</evidence>
<evidence type="ECO:0000256" key="2">
    <source>
        <dbReference type="ARBA" id="ARBA00004141"/>
    </source>
</evidence>
<dbReference type="STRING" id="3880.G7JUX0"/>
<dbReference type="SMART" id="SM00184">
    <property type="entry name" value="RING"/>
    <property type="match status" value="1"/>
</dbReference>
<keyword evidence="9" id="KW-0862">Zinc</keyword>
<dbReference type="GO" id="GO:0008270">
    <property type="term" value="F:zinc ion binding"/>
    <property type="evidence" value="ECO:0007669"/>
    <property type="project" value="UniProtKB-KW"/>
</dbReference>
<dbReference type="eggNOG" id="KOG0800">
    <property type="taxonomic scope" value="Eukaryota"/>
</dbReference>
<evidence type="ECO:0000256" key="6">
    <source>
        <dbReference type="ARBA" id="ARBA00022723"/>
    </source>
</evidence>
<dbReference type="GO" id="GO:0006511">
    <property type="term" value="P:ubiquitin-dependent protein catabolic process"/>
    <property type="evidence" value="ECO:0000318"/>
    <property type="project" value="GO_Central"/>
</dbReference>
<dbReference type="EnsemblPlants" id="AES88900">
    <property type="protein sequence ID" value="AES88900"/>
    <property type="gene ID" value="MTR_4g064550"/>
</dbReference>
<dbReference type="GO" id="GO:0016020">
    <property type="term" value="C:membrane"/>
    <property type="evidence" value="ECO:0007669"/>
    <property type="project" value="UniProtKB-SubCell"/>
</dbReference>
<evidence type="ECO:0000256" key="1">
    <source>
        <dbReference type="ARBA" id="ARBA00000900"/>
    </source>
</evidence>
<evidence type="ECO:0000256" key="9">
    <source>
        <dbReference type="ARBA" id="ARBA00022833"/>
    </source>
</evidence>
<feature type="transmembrane region" description="Helical" evidence="13">
    <location>
        <begin position="34"/>
        <end position="54"/>
    </location>
</feature>
<dbReference type="Gene3D" id="3.30.40.10">
    <property type="entry name" value="Zinc/RING finger domain, C3HC4 (zinc finger)"/>
    <property type="match status" value="1"/>
</dbReference>
<keyword evidence="7 12" id="KW-0863">Zinc-finger</keyword>
<sequence length="277" mass="31047">MSFAFRGSRGDIENGFSEYVPERTSMRVRPSRPVHSNCLVFLFAVIMIFVILYSPQMLYYFLRWIILSVFVMVTSLRAYAIYLHLQSQARAHAAAASGLLGHAELRVRVPPSIAFATGGRLQGLRLQLALLDRDFNEIDYDTLRVLAFGTRSMSEEEINALPIHKHKVTGPIKFFLVEEGGPPGSPYSSLEAAEIKQDFKGEEGSANDQEDGLTCAICLDQVQRGELVRSLPCLHQFHASCIDQWLRRKRTCPVCKFKIGAGWLSNNACESDDSDIV</sequence>
<dbReference type="GO" id="GO:0016567">
    <property type="term" value="P:protein ubiquitination"/>
    <property type="evidence" value="ECO:0000318"/>
    <property type="project" value="GO_Central"/>
</dbReference>
<dbReference type="GO" id="GO:0061630">
    <property type="term" value="F:ubiquitin protein ligase activity"/>
    <property type="evidence" value="ECO:0000318"/>
    <property type="project" value="GO_Central"/>
</dbReference>
<dbReference type="Proteomes" id="UP000002051">
    <property type="component" value="Chromosome 4"/>
</dbReference>
<accession>G7JUX0</accession>
<keyword evidence="10 13" id="KW-1133">Transmembrane helix</keyword>
<dbReference type="PaxDb" id="3880-AES88900"/>
<proteinExistence type="predicted"/>
<reference evidence="15 17" key="2">
    <citation type="journal article" date="2014" name="BMC Genomics">
        <title>An improved genome release (version Mt4.0) for the model legume Medicago truncatula.</title>
        <authorList>
            <person name="Tang H."/>
            <person name="Krishnakumar V."/>
            <person name="Bidwell S."/>
            <person name="Rosen B."/>
            <person name="Chan A."/>
            <person name="Zhou S."/>
            <person name="Gentzbittel L."/>
            <person name="Childs K.L."/>
            <person name="Yandell M."/>
            <person name="Gundlach H."/>
            <person name="Mayer K.F."/>
            <person name="Schwartz D.C."/>
            <person name="Town C.D."/>
        </authorList>
    </citation>
    <scope>GENOME REANNOTATION</scope>
    <source>
        <strain evidence="16 17">cv. Jemalong A17</strain>
    </source>
</reference>
<accession>A0A0C3WY32</accession>
<feature type="domain" description="RING-type" evidence="14">
    <location>
        <begin position="215"/>
        <end position="256"/>
    </location>
</feature>
<evidence type="ECO:0000259" key="14">
    <source>
        <dbReference type="PROSITE" id="PS50089"/>
    </source>
</evidence>
<evidence type="ECO:0000256" key="11">
    <source>
        <dbReference type="ARBA" id="ARBA00023136"/>
    </source>
</evidence>
<dbReference type="PROSITE" id="PS50089">
    <property type="entry name" value="ZF_RING_2"/>
    <property type="match status" value="1"/>
</dbReference>
<evidence type="ECO:0000256" key="5">
    <source>
        <dbReference type="ARBA" id="ARBA00022692"/>
    </source>
</evidence>
<evidence type="ECO:0000256" key="4">
    <source>
        <dbReference type="ARBA" id="ARBA00022679"/>
    </source>
</evidence>
<evidence type="ECO:0000256" key="8">
    <source>
        <dbReference type="ARBA" id="ARBA00022786"/>
    </source>
</evidence>
<dbReference type="SUPFAM" id="SSF57850">
    <property type="entry name" value="RING/U-box"/>
    <property type="match status" value="1"/>
</dbReference>
<evidence type="ECO:0000313" key="15">
    <source>
        <dbReference type="EMBL" id="AES88900.2"/>
    </source>
</evidence>
<keyword evidence="11 13" id="KW-0472">Membrane</keyword>
<dbReference type="AlphaFoldDB" id="G7JUX0"/>
<organism evidence="15 17">
    <name type="scientific">Medicago truncatula</name>
    <name type="common">Barrel medic</name>
    <name type="synonym">Medicago tribuloides</name>
    <dbReference type="NCBI Taxonomy" id="3880"/>
    <lineage>
        <taxon>Eukaryota</taxon>
        <taxon>Viridiplantae</taxon>
        <taxon>Streptophyta</taxon>
        <taxon>Embryophyta</taxon>
        <taxon>Tracheophyta</taxon>
        <taxon>Spermatophyta</taxon>
        <taxon>Magnoliopsida</taxon>
        <taxon>eudicotyledons</taxon>
        <taxon>Gunneridae</taxon>
        <taxon>Pentapetalae</taxon>
        <taxon>rosids</taxon>
        <taxon>fabids</taxon>
        <taxon>Fabales</taxon>
        <taxon>Fabaceae</taxon>
        <taxon>Papilionoideae</taxon>
        <taxon>50 kb inversion clade</taxon>
        <taxon>NPAAA clade</taxon>
        <taxon>Hologalegina</taxon>
        <taxon>IRL clade</taxon>
        <taxon>Trifolieae</taxon>
        <taxon>Medicago</taxon>
    </lineage>
</organism>
<feature type="transmembrane region" description="Helical" evidence="13">
    <location>
        <begin position="60"/>
        <end position="80"/>
    </location>
</feature>
<keyword evidence="4" id="KW-0808">Transferase</keyword>
<dbReference type="Pfam" id="PF13639">
    <property type="entry name" value="zf-RING_2"/>
    <property type="match status" value="1"/>
</dbReference>
<name>G7JUX0_MEDTR</name>
<evidence type="ECO:0000256" key="10">
    <source>
        <dbReference type="ARBA" id="ARBA00022989"/>
    </source>
</evidence>
<protein>
    <recommendedName>
        <fullName evidence="3">RING-type E3 ubiquitin transferase</fullName>
        <ecNumber evidence="3">2.3.2.27</ecNumber>
    </recommendedName>
</protein>
<gene>
    <name evidence="15" type="ordered locus">MTR_4g064550</name>
</gene>
<reference evidence="15 17" key="1">
    <citation type="journal article" date="2011" name="Nature">
        <title>The Medicago genome provides insight into the evolution of rhizobial symbioses.</title>
        <authorList>
            <person name="Young N.D."/>
            <person name="Debelle F."/>
            <person name="Oldroyd G.E."/>
            <person name="Geurts R."/>
            <person name="Cannon S.B."/>
            <person name="Udvardi M.K."/>
            <person name="Benedito V.A."/>
            <person name="Mayer K.F."/>
            <person name="Gouzy J."/>
            <person name="Schoof H."/>
            <person name="Van de Peer Y."/>
            <person name="Proost S."/>
            <person name="Cook D.R."/>
            <person name="Meyers B.C."/>
            <person name="Spannagl M."/>
            <person name="Cheung F."/>
            <person name="De Mita S."/>
            <person name="Krishnakumar V."/>
            <person name="Gundlach H."/>
            <person name="Zhou S."/>
            <person name="Mudge J."/>
            <person name="Bharti A.K."/>
            <person name="Murray J.D."/>
            <person name="Naoumkina M.A."/>
            <person name="Rosen B."/>
            <person name="Silverstein K.A."/>
            <person name="Tang H."/>
            <person name="Rombauts S."/>
            <person name="Zhao P.X."/>
            <person name="Zhou P."/>
            <person name="Barbe V."/>
            <person name="Bardou P."/>
            <person name="Bechner M."/>
            <person name="Bellec A."/>
            <person name="Berger A."/>
            <person name="Berges H."/>
            <person name="Bidwell S."/>
            <person name="Bisseling T."/>
            <person name="Choisne N."/>
            <person name="Couloux A."/>
            <person name="Denny R."/>
            <person name="Deshpande S."/>
            <person name="Dai X."/>
            <person name="Doyle J.J."/>
            <person name="Dudez A.M."/>
            <person name="Farmer A.D."/>
            <person name="Fouteau S."/>
            <person name="Franken C."/>
            <person name="Gibelin C."/>
            <person name="Gish J."/>
            <person name="Goldstein S."/>
            <person name="Gonzalez A.J."/>
            <person name="Green P.J."/>
            <person name="Hallab A."/>
            <person name="Hartog M."/>
            <person name="Hua A."/>
            <person name="Humphray S.J."/>
            <person name="Jeong D.H."/>
            <person name="Jing Y."/>
            <person name="Jocker A."/>
            <person name="Kenton S.M."/>
            <person name="Kim D.J."/>
            <person name="Klee K."/>
            <person name="Lai H."/>
            <person name="Lang C."/>
            <person name="Lin S."/>
            <person name="Macmil S.L."/>
            <person name="Magdelenat G."/>
            <person name="Matthews L."/>
            <person name="McCorrison J."/>
            <person name="Monaghan E.L."/>
            <person name="Mun J.H."/>
            <person name="Najar F.Z."/>
            <person name="Nicholson C."/>
            <person name="Noirot C."/>
            <person name="O'Bleness M."/>
            <person name="Paule C.R."/>
            <person name="Poulain J."/>
            <person name="Prion F."/>
            <person name="Qin B."/>
            <person name="Qu C."/>
            <person name="Retzel E.F."/>
            <person name="Riddle C."/>
            <person name="Sallet E."/>
            <person name="Samain S."/>
            <person name="Samson N."/>
            <person name="Sanders I."/>
            <person name="Saurat O."/>
            <person name="Scarpelli C."/>
            <person name="Schiex T."/>
            <person name="Segurens B."/>
            <person name="Severin A.J."/>
            <person name="Sherrier D.J."/>
            <person name="Shi R."/>
            <person name="Sims S."/>
            <person name="Singer S.R."/>
            <person name="Sinharoy S."/>
            <person name="Sterck L."/>
            <person name="Viollet A."/>
            <person name="Wang B.B."/>
            <person name="Wang K."/>
            <person name="Wang M."/>
            <person name="Wang X."/>
            <person name="Warfsmann J."/>
            <person name="Weissenbach J."/>
            <person name="White D.D."/>
            <person name="White J.D."/>
            <person name="Wiley G.B."/>
            <person name="Wincker P."/>
            <person name="Xing Y."/>
            <person name="Yang L."/>
            <person name="Yao Z."/>
            <person name="Ying F."/>
            <person name="Zhai J."/>
            <person name="Zhou L."/>
            <person name="Zuber A."/>
            <person name="Denarie J."/>
            <person name="Dixon R.A."/>
            <person name="May G.D."/>
            <person name="Schwartz D.C."/>
            <person name="Rogers J."/>
            <person name="Quetier F."/>
            <person name="Town C.D."/>
            <person name="Roe B.A."/>
        </authorList>
    </citation>
    <scope>NUCLEOTIDE SEQUENCE [LARGE SCALE GENOMIC DNA]</scope>
    <source>
        <strain evidence="15">A17</strain>
        <strain evidence="16 17">cv. Jemalong A17</strain>
    </source>
</reference>
<reference evidence="16" key="3">
    <citation type="submission" date="2015-04" db="UniProtKB">
        <authorList>
            <consortium name="EnsemblPlants"/>
        </authorList>
    </citation>
    <scope>IDENTIFICATION</scope>
    <source>
        <strain evidence="16">cv. Jemalong A17</strain>
    </source>
</reference>
<keyword evidence="6" id="KW-0479">Metal-binding</keyword>
<dbReference type="EC" id="2.3.2.27" evidence="3"/>
<dbReference type="PANTHER" id="PTHR45977">
    <property type="entry name" value="TARGET OF ERK KINASE MPK-1"/>
    <property type="match status" value="1"/>
</dbReference>